<gene>
    <name evidence="1" type="ORF">PMYSY11_2637</name>
</gene>
<name>A0A8S2BEM2_9PSED</name>
<dbReference type="Proteomes" id="UP000325451">
    <property type="component" value="Chromosome"/>
</dbReference>
<dbReference type="AlphaFoldDB" id="A0A8S2BEM2"/>
<keyword evidence="2" id="KW-1185">Reference proteome</keyword>
<accession>A0A8S2BEM2</accession>
<evidence type="ECO:0000313" key="1">
    <source>
        <dbReference type="EMBL" id="CAE6924036.1"/>
    </source>
</evidence>
<reference evidence="1" key="1">
    <citation type="submission" date="2021-02" db="EMBL/GenBank/DDBJ databases">
        <authorList>
            <consortium name="Genoscope - CEA"/>
            <person name="William W."/>
        </authorList>
    </citation>
    <scope>NUCLEOTIDE SEQUENCE</scope>
    <source>
        <strain evidence="1">YSy11</strain>
    </source>
</reference>
<protein>
    <submittedName>
        <fullName evidence="1">Uncharacterized protein</fullName>
    </submittedName>
</protein>
<sequence>MGVARFAFVFGGLPDDEMPLAEGVALHTLL</sequence>
<organism evidence="1 2">
    <name type="scientific">Pseudomonas marincola</name>
    <dbReference type="NCBI Taxonomy" id="437900"/>
    <lineage>
        <taxon>Bacteria</taxon>
        <taxon>Pseudomonadati</taxon>
        <taxon>Pseudomonadota</taxon>
        <taxon>Gammaproteobacteria</taxon>
        <taxon>Pseudomonadales</taxon>
        <taxon>Pseudomonadaceae</taxon>
        <taxon>Pseudomonas</taxon>
    </lineage>
</organism>
<proteinExistence type="predicted"/>
<evidence type="ECO:0000313" key="2">
    <source>
        <dbReference type="Proteomes" id="UP000325451"/>
    </source>
</evidence>
<dbReference type="KEGG" id="pmao:PMYSY11_2637"/>
<dbReference type="EMBL" id="LR215729">
    <property type="protein sequence ID" value="CAE6924036.1"/>
    <property type="molecule type" value="Genomic_DNA"/>
</dbReference>